<reference evidence="1" key="1">
    <citation type="submission" date="2013-12" db="EMBL/GenBank/DDBJ databases">
        <title>A Varibaculum cambriense genome reconstructed from a premature infant gut community with otherwise low bacterial novelty that shifts toward anaerobic metabolism during the third week of life.</title>
        <authorList>
            <person name="Brown C.T."/>
            <person name="Sharon I."/>
            <person name="Thomas B.C."/>
            <person name="Castelle C.J."/>
            <person name="Morowitz M.J."/>
            <person name="Banfield J.F."/>
        </authorList>
    </citation>
    <scope>NUCLEOTIDE SEQUENCE</scope>
</reference>
<evidence type="ECO:0000313" key="1">
    <source>
        <dbReference type="EMBL" id="ETJ40896.1"/>
    </source>
</evidence>
<dbReference type="AlphaFoldDB" id="W1YEW5"/>
<feature type="non-terminal residue" evidence="1">
    <location>
        <position position="20"/>
    </location>
</feature>
<sequence length="20" mass="2149">MKLHRHLSAVMAALVLTGIS</sequence>
<organism evidence="1">
    <name type="scientific">human gut metagenome</name>
    <dbReference type="NCBI Taxonomy" id="408170"/>
    <lineage>
        <taxon>unclassified sequences</taxon>
        <taxon>metagenomes</taxon>
        <taxon>organismal metagenomes</taxon>
    </lineage>
</organism>
<name>W1YEW5_9ZZZZ</name>
<dbReference type="EMBL" id="AZMM01005182">
    <property type="protein sequence ID" value="ETJ40896.1"/>
    <property type="molecule type" value="Genomic_DNA"/>
</dbReference>
<gene>
    <name evidence="1" type="ORF">Q604_UNBC05182G0001</name>
</gene>
<proteinExistence type="predicted"/>
<comment type="caution">
    <text evidence="1">The sequence shown here is derived from an EMBL/GenBank/DDBJ whole genome shotgun (WGS) entry which is preliminary data.</text>
</comment>
<protein>
    <submittedName>
        <fullName evidence="1">Uncharacterized protein</fullName>
    </submittedName>
</protein>
<accession>W1YEW5</accession>